<proteinExistence type="inferred from homology"/>
<dbReference type="Pfam" id="PF26079">
    <property type="entry name" value="Baseplate_J_C"/>
    <property type="match status" value="1"/>
</dbReference>
<evidence type="ECO:0000313" key="5">
    <source>
        <dbReference type="Proteomes" id="UP000250369"/>
    </source>
</evidence>
<feature type="domain" description="Baseplate J-like C-terminal" evidence="3">
    <location>
        <begin position="259"/>
        <end position="343"/>
    </location>
</feature>
<dbReference type="InterPro" id="IPR058531">
    <property type="entry name" value="Baseplate_J_M"/>
</dbReference>
<evidence type="ECO:0000259" key="3">
    <source>
        <dbReference type="Pfam" id="PF26079"/>
    </source>
</evidence>
<accession>A0A329MIE4</accession>
<reference evidence="4 5" key="1">
    <citation type="journal article" date="2009" name="Int. J. Syst. Evol. Microbiol.">
        <title>Paenibacillus contaminans sp. nov., isolated from a contaminated laboratory plate.</title>
        <authorList>
            <person name="Chou J.H."/>
            <person name="Lee J.H."/>
            <person name="Lin M.C."/>
            <person name="Chang P.S."/>
            <person name="Arun A.B."/>
            <person name="Young C.C."/>
            <person name="Chen W.M."/>
        </authorList>
    </citation>
    <scope>NUCLEOTIDE SEQUENCE [LARGE SCALE GENOMIC DNA]</scope>
    <source>
        <strain evidence="4 5">CKOBP-6</strain>
    </source>
</reference>
<evidence type="ECO:0000259" key="2">
    <source>
        <dbReference type="Pfam" id="PF26078"/>
    </source>
</evidence>
<evidence type="ECO:0000256" key="1">
    <source>
        <dbReference type="ARBA" id="ARBA00038087"/>
    </source>
</evidence>
<sequence>MYESQSYDVILKRMLDRVPITLDKREGSVVYDALAPAAAELAQMYIELDGTLRLGFGETTSGVYLDRRTSDRGVTRKPASPALRKGMFWNGGNQPFDVPIGSRYSCEQLNFVVKARLTAGQYELECEAVGESGNSVFGVLLPIDYVAGLACAELTDVLLPGEDTESDDQLRIRFLQKVREPGTSGNVADYRRWATEAVGVGAAKVVPLWDGPGTVKVVIVDTERQPATPSLVSDVAAHIEEVRPIGAAVTVVSAIGLAVEVAATVTLASGYSLQMVQDSFIQLLEAYLRETAFELTYVSYARIGTLLIGTSGVLDYTGLTVNGSTGNVALQSEEVPVVGAVNLGV</sequence>
<dbReference type="EMBL" id="QMFB01000011">
    <property type="protein sequence ID" value="RAV19721.1"/>
    <property type="molecule type" value="Genomic_DNA"/>
</dbReference>
<organism evidence="4 5">
    <name type="scientific">Paenibacillus contaminans</name>
    <dbReference type="NCBI Taxonomy" id="450362"/>
    <lineage>
        <taxon>Bacteria</taxon>
        <taxon>Bacillati</taxon>
        <taxon>Bacillota</taxon>
        <taxon>Bacilli</taxon>
        <taxon>Bacillales</taxon>
        <taxon>Paenibacillaceae</taxon>
        <taxon>Paenibacillus</taxon>
    </lineage>
</organism>
<dbReference type="InterPro" id="IPR052399">
    <property type="entry name" value="Phage_Baseplate_Assmbl_Protein"/>
</dbReference>
<dbReference type="PANTHER" id="PTHR37829:SF3">
    <property type="entry name" value="PROTEIN JAYE-RELATED"/>
    <property type="match status" value="1"/>
</dbReference>
<keyword evidence="5" id="KW-1185">Reference proteome</keyword>
<dbReference type="Pfam" id="PF26078">
    <property type="entry name" value="Baseplate_J_M"/>
    <property type="match status" value="1"/>
</dbReference>
<feature type="domain" description="Baseplate J-like central" evidence="2">
    <location>
        <begin position="183"/>
        <end position="253"/>
    </location>
</feature>
<comment type="similarity">
    <text evidence="1">Belongs to the Mu gp47/PBSX XkdT family.</text>
</comment>
<dbReference type="PANTHER" id="PTHR37829">
    <property type="entry name" value="PHAGE-LIKE ELEMENT PBSX PROTEIN XKDT"/>
    <property type="match status" value="1"/>
</dbReference>
<dbReference type="RefSeq" id="WP_113032626.1">
    <property type="nucleotide sequence ID" value="NZ_QMFB01000011.1"/>
</dbReference>
<protein>
    <submittedName>
        <fullName evidence="4">Baseplate J protein</fullName>
    </submittedName>
</protein>
<dbReference type="OrthoDB" id="2554267at2"/>
<comment type="caution">
    <text evidence="4">The sequence shown here is derived from an EMBL/GenBank/DDBJ whole genome shotgun (WGS) entry which is preliminary data.</text>
</comment>
<name>A0A329MIE4_9BACL</name>
<dbReference type="InterPro" id="IPR058530">
    <property type="entry name" value="Baseplate_J-like_C"/>
</dbReference>
<evidence type="ECO:0000313" key="4">
    <source>
        <dbReference type="EMBL" id="RAV19721.1"/>
    </source>
</evidence>
<dbReference type="AlphaFoldDB" id="A0A329MIE4"/>
<dbReference type="Proteomes" id="UP000250369">
    <property type="component" value="Unassembled WGS sequence"/>
</dbReference>
<gene>
    <name evidence="4" type="ORF">DQG23_19935</name>
</gene>